<evidence type="ECO:0000313" key="1">
    <source>
        <dbReference type="EMBL" id="KAG4305979.1"/>
    </source>
</evidence>
<gene>
    <name evidence="1" type="ORF">PORY_000889</name>
</gene>
<comment type="caution">
    <text evidence="1">The sequence shown here is derived from an EMBL/GenBank/DDBJ whole genome shotgun (WGS) entry which is preliminary data.</text>
</comment>
<evidence type="ECO:0000313" key="2">
    <source>
        <dbReference type="Proteomes" id="UP000768646"/>
    </source>
</evidence>
<name>A0ACB7CDZ6_9ASCO</name>
<dbReference type="EMBL" id="JABTEG010000002">
    <property type="protein sequence ID" value="KAG4305979.1"/>
    <property type="molecule type" value="Genomic_DNA"/>
</dbReference>
<proteinExistence type="predicted"/>
<organism evidence="1 2">
    <name type="scientific">Pneumocystis oryctolagi</name>
    <dbReference type="NCBI Taxonomy" id="42067"/>
    <lineage>
        <taxon>Eukaryota</taxon>
        <taxon>Fungi</taxon>
        <taxon>Dikarya</taxon>
        <taxon>Ascomycota</taxon>
        <taxon>Taphrinomycotina</taxon>
        <taxon>Pneumocystomycetes</taxon>
        <taxon>Pneumocystaceae</taxon>
        <taxon>Pneumocystis</taxon>
    </lineage>
</organism>
<protein>
    <submittedName>
        <fullName evidence="1">Uncharacterized protein</fullName>
    </submittedName>
</protein>
<dbReference type="Proteomes" id="UP000768646">
    <property type="component" value="Unassembled WGS sequence"/>
</dbReference>
<reference evidence="1 2" key="1">
    <citation type="journal article" date="2021" name="Commun. Biol.">
        <title>Genomic insights into the host specific adaptation of the Pneumocystis genus.</title>
        <authorList>
            <person name="Cisse O.H."/>
            <person name="Ma L."/>
            <person name="Dekker J.P."/>
            <person name="Khil P.P."/>
            <person name="Youn J.-H."/>
            <person name="Brenchley J.M."/>
            <person name="Blair R."/>
            <person name="Pahar B."/>
            <person name="Chabe M."/>
            <person name="Van Rompay K.K.A."/>
            <person name="Keesler R."/>
            <person name="Sukura A."/>
            <person name="Hirsch V."/>
            <person name="Kutty G."/>
            <person name="Liu Y."/>
            <person name="Peng L."/>
            <person name="Chen J."/>
            <person name="Song J."/>
            <person name="Weissenbacher-Lang C."/>
            <person name="Xu J."/>
            <person name="Upham N.S."/>
            <person name="Stajich J.E."/>
            <person name="Cuomo C.A."/>
            <person name="Cushion M.T."/>
            <person name="Kovacs J.A."/>
        </authorList>
    </citation>
    <scope>NUCLEOTIDE SEQUENCE [LARGE SCALE GENOMIC DNA]</scope>
    <source>
        <strain evidence="1 2">RABM</strain>
    </source>
</reference>
<keyword evidence="2" id="KW-1185">Reference proteome</keyword>
<sequence>MENSSAWPGWFGWFGWQTAVSYTAAYLLGGATLGPIVLCVWVWWGARGVRPRRGGDAGDAVDMGGVGGAEGGRWGRRVSKTGWLRVAEEEEGVRRRGVLFFGVLKEKELLLYDRETRAEVRHRVRLRRWNVGVWPAEVTEGEVFARKHAICLTEKTAKVSSATDVAMATDRVPVATVTSTQATEVTAATTSSVENTEKSRKRVGRRRRYFIFNTNPSEQEDWYFSLIEASQEEEGERVEPLGFDAKHMSKLIQTIHSNDAQLQVRWLNALLGRLFLGLYRLPFFEEFLVERIKKKISKVKKPGFLSEIVVKKVDVGDSMPYITNPRLRDLSADGQLNIDVTVTYTGCFRVEIATSATLSLGSRFKPRQVDLVLAVLLKKFEGTLALIIKPPPSNRFWFGFYDMPKMDMTIEPVVFSKQITYSMILKVIENRIRETIHSTLVFPYMADFEFCTPEDQILKGGIWNCFKPRTDELKKNEPEAEKQNSNEEAFSETPFEHSKTESIDSSKVCFENDIDNKSKHTVLLPTLRSSGSELKKNSLKRSSSYGTISTALESQTHTEIVADDRSFKEFSRKPFVTAAAMSAFGKSSVFPKTLNKISHSKIFKSEDINKIELDLDKKKVDAENDSVTSSCSTSSLKSTFANKKERLTAAFATMRESALSFDNKRKPSEPGEKNTLSLSVSSATNAVRRWGANYITKRHCNDSFIPYFMTNHEVAHTPVDSEALSHTSSHLSTLGFKANKKELSNRLDDKRLDSAAFSDTITNTPLPSDKSLSVSTQDIICTPSRFRHSILEPVLPTMEQPSSVNEPFSQKTTTSYDTISSEQRPVPSLPKRISTPPQLPVRRSIEVEQCSRSLDSASVSGGMYSCKNASDQNIFKENSIKEDFEDIFESKTSKPESVSEFDDSILPQSTIKSEDTVELRDSVMSHDTLEFDDNVEPYNSFEQDDNFELEDVYLKDDFELGDGFESEDSAELERVNLNDTVNLDDTMSSSFAHGSESISLMKDNKQDPFDELEYNCDLRTGALYSELRVLNEVDELCDTYETEKRQKDIKKKNTFDHRHICILFFVIIFVLHICKRYRFFILEKSDLSMSTTKPCCVLVVGMAGSGKTTFLQRLNAHMRSKERVPYIINLGKQFYCFLTSNTYFFKLADPAVLSVPYNVNIDICDTINYKEVMKQYNLGPNGAILTSLNLFATKFDQVLSILEKKTSSHILFDTPGQIEIFTWSASGSIITDALASSFPTCIAYIIDTVRSKSCTTFMSSMLYACSILYKTKLPLIIVFNKTDVQNADFAKEWMTDFEAFQASLSKDEGNAEGEGGSGYMSSLMNSMSLMLEEFYRHLDVVAVSSITGHGMDDFLTAVEHKIEEYESKYRPELERLIKERHDRNKKEKLDNLNRLMKDIDINGEEVHIGVQAQTVSDIEDESDDDAQGIIDTDTINASEGVENRFIGTNS</sequence>
<accession>A0ACB7CDZ6</accession>